<dbReference type="SUPFAM" id="SSF81665">
    <property type="entry name" value="Calcium ATPase, transmembrane domain M"/>
    <property type="match status" value="1"/>
</dbReference>
<keyword evidence="1" id="KW-0460">Magnesium</keyword>
<dbReference type="EMBL" id="JAMZMK010007286">
    <property type="protein sequence ID" value="KAI7745335.1"/>
    <property type="molecule type" value="Genomic_DNA"/>
</dbReference>
<keyword evidence="3" id="KW-1185">Reference proteome</keyword>
<evidence type="ECO:0000313" key="2">
    <source>
        <dbReference type="EMBL" id="KAI7745335.1"/>
    </source>
</evidence>
<sequence>MDENVKTVVFVARWGRSVYINIQKFVQFQLTVNVVAVMANFVTYTYSERDVALHALGIGACAKDALDDKELKNVYHEDGQQSIKANLTQRPELKLVNTGKERAQVSLLLAWANLIGGISHLSGDHVNEPFIGEDGVSEDENDVVWFWLKKGEAHEC</sequence>
<comment type="caution">
    <text evidence="2">The sequence shown here is derived from an EMBL/GenBank/DDBJ whole genome shotgun (WGS) entry which is preliminary data.</text>
</comment>
<gene>
    <name evidence="2" type="ORF">M8C21_001382</name>
</gene>
<dbReference type="GO" id="GO:0005886">
    <property type="term" value="C:plasma membrane"/>
    <property type="evidence" value="ECO:0007669"/>
    <property type="project" value="TreeGrafter"/>
</dbReference>
<evidence type="ECO:0000256" key="1">
    <source>
        <dbReference type="ARBA" id="ARBA00022842"/>
    </source>
</evidence>
<dbReference type="PANTHER" id="PTHR24093:SF448">
    <property type="entry name" value="CALCIUM-TRANSPORTING ATPASE"/>
    <property type="match status" value="1"/>
</dbReference>
<dbReference type="PANTHER" id="PTHR24093">
    <property type="entry name" value="CATION TRANSPORTING ATPASE"/>
    <property type="match status" value="1"/>
</dbReference>
<evidence type="ECO:0000313" key="3">
    <source>
        <dbReference type="Proteomes" id="UP001206925"/>
    </source>
</evidence>
<dbReference type="Proteomes" id="UP001206925">
    <property type="component" value="Unassembled WGS sequence"/>
</dbReference>
<dbReference type="Gene3D" id="1.20.1110.10">
    <property type="entry name" value="Calcium-transporting ATPase, transmembrane domain"/>
    <property type="match status" value="1"/>
</dbReference>
<name>A0AAD5CQC9_AMBAR</name>
<accession>A0AAD5CQC9</accession>
<reference evidence="2" key="1">
    <citation type="submission" date="2022-06" db="EMBL/GenBank/DDBJ databases">
        <title>Uncovering the hologenomic basis of an extraordinary plant invasion.</title>
        <authorList>
            <person name="Bieker V.C."/>
            <person name="Martin M.D."/>
            <person name="Gilbert T."/>
            <person name="Hodgins K."/>
            <person name="Battlay P."/>
            <person name="Petersen B."/>
            <person name="Wilson J."/>
        </authorList>
    </citation>
    <scope>NUCLEOTIDE SEQUENCE</scope>
    <source>
        <strain evidence="2">AA19_3_7</strain>
        <tissue evidence="2">Leaf</tissue>
    </source>
</reference>
<dbReference type="AlphaFoldDB" id="A0AAD5CQC9"/>
<dbReference type="InterPro" id="IPR023298">
    <property type="entry name" value="ATPase_P-typ_TM_dom_sf"/>
</dbReference>
<proteinExistence type="predicted"/>
<dbReference type="GO" id="GO:0005388">
    <property type="term" value="F:P-type calcium transporter activity"/>
    <property type="evidence" value="ECO:0007669"/>
    <property type="project" value="TreeGrafter"/>
</dbReference>
<organism evidence="2 3">
    <name type="scientific">Ambrosia artemisiifolia</name>
    <name type="common">Common ragweed</name>
    <dbReference type="NCBI Taxonomy" id="4212"/>
    <lineage>
        <taxon>Eukaryota</taxon>
        <taxon>Viridiplantae</taxon>
        <taxon>Streptophyta</taxon>
        <taxon>Embryophyta</taxon>
        <taxon>Tracheophyta</taxon>
        <taxon>Spermatophyta</taxon>
        <taxon>Magnoliopsida</taxon>
        <taxon>eudicotyledons</taxon>
        <taxon>Gunneridae</taxon>
        <taxon>Pentapetalae</taxon>
        <taxon>asterids</taxon>
        <taxon>campanulids</taxon>
        <taxon>Asterales</taxon>
        <taxon>Asteraceae</taxon>
        <taxon>Asteroideae</taxon>
        <taxon>Heliantheae alliance</taxon>
        <taxon>Heliantheae</taxon>
        <taxon>Ambrosia</taxon>
    </lineage>
</organism>
<protein>
    <submittedName>
        <fullName evidence="2">Uncharacterized protein</fullName>
    </submittedName>
</protein>
<feature type="non-terminal residue" evidence="2">
    <location>
        <position position="1"/>
    </location>
</feature>